<evidence type="ECO:0000313" key="6">
    <source>
        <dbReference type="EMBL" id="BBO92722.1"/>
    </source>
</evidence>
<keyword evidence="7" id="KW-1185">Reference proteome</keyword>
<reference evidence="6 7" key="1">
    <citation type="submission" date="2019-11" db="EMBL/GenBank/DDBJ databases">
        <title>Comparative genomics of hydrocarbon-degrading Desulfosarcina strains.</title>
        <authorList>
            <person name="Watanabe M."/>
            <person name="Kojima H."/>
            <person name="Fukui M."/>
        </authorList>
    </citation>
    <scope>NUCLEOTIDE SEQUENCE [LARGE SCALE GENOMIC DNA]</scope>
    <source>
        <strain evidence="7">oXyS1</strain>
    </source>
</reference>
<feature type="binding site" evidence="4">
    <location>
        <position position="57"/>
    </location>
    <ligand>
        <name>molybdate</name>
        <dbReference type="ChEBI" id="CHEBI:36264"/>
    </ligand>
</feature>
<organism evidence="6 7">
    <name type="scientific">Desulfosarcina ovata subsp. ovata</name>
    <dbReference type="NCBI Taxonomy" id="2752305"/>
    <lineage>
        <taxon>Bacteria</taxon>
        <taxon>Pseudomonadati</taxon>
        <taxon>Thermodesulfobacteriota</taxon>
        <taxon>Desulfobacteria</taxon>
        <taxon>Desulfobacterales</taxon>
        <taxon>Desulfosarcinaceae</taxon>
        <taxon>Desulfosarcina</taxon>
    </lineage>
</organism>
<dbReference type="AlphaFoldDB" id="A0A5K8AJ59"/>
<feature type="binding site" evidence="4">
    <location>
        <position position="166"/>
    </location>
    <ligand>
        <name>molybdate</name>
        <dbReference type="ChEBI" id="CHEBI:36264"/>
    </ligand>
</feature>
<dbReference type="RefSeq" id="WP_155313430.1">
    <property type="nucleotide sequence ID" value="NZ_AP021879.1"/>
</dbReference>
<keyword evidence="2 4" id="KW-0479">Metal-binding</keyword>
<dbReference type="SUPFAM" id="SSF53850">
    <property type="entry name" value="Periplasmic binding protein-like II"/>
    <property type="match status" value="1"/>
</dbReference>
<evidence type="ECO:0000313" key="7">
    <source>
        <dbReference type="Proteomes" id="UP000422108"/>
    </source>
</evidence>
<dbReference type="InterPro" id="IPR005950">
    <property type="entry name" value="ModA"/>
</dbReference>
<name>A0A5K8AJ59_9BACT</name>
<sequence length="252" mass="27663">MKRIWAVVMVVLLWTAPVRAADLMVFSGAGLMKPMEEMRKNFERQHAVTVDVHYGSSGEIFGMIAAGQPCDVLIPGAEKYTLDALDNGWVEKETIRKLVLHLPAIAVPKGNPANVKGLDDLARQGVRVAIGDPKAPAIGRVSKKLLTKAKLWERVQPNIEVYAPTVNQLLIYVALNQVDAALIWKDLTSWAEAKGKIEVVDIDPGRNIIKTIPTAVCTRTKNRALALEFNNYVASADGLAIWGKWGFEPCAK</sequence>
<dbReference type="NCBIfam" id="TIGR01256">
    <property type="entry name" value="modA"/>
    <property type="match status" value="1"/>
</dbReference>
<evidence type="ECO:0000256" key="3">
    <source>
        <dbReference type="ARBA" id="ARBA00022729"/>
    </source>
</evidence>
<evidence type="ECO:0000256" key="2">
    <source>
        <dbReference type="ARBA" id="ARBA00022723"/>
    </source>
</evidence>
<feature type="signal peptide" evidence="5">
    <location>
        <begin position="1"/>
        <end position="20"/>
    </location>
</feature>
<dbReference type="CDD" id="cd13517">
    <property type="entry name" value="PBP2_ModA3_like"/>
    <property type="match status" value="1"/>
</dbReference>
<accession>A0A5K8AJ59</accession>
<proteinExistence type="inferred from homology"/>
<evidence type="ECO:0000256" key="5">
    <source>
        <dbReference type="SAM" id="SignalP"/>
    </source>
</evidence>
<dbReference type="PIRSF" id="PIRSF004846">
    <property type="entry name" value="ModA"/>
    <property type="match status" value="1"/>
</dbReference>
<protein>
    <submittedName>
        <fullName evidence="6">Molybdenum ABC transporter substrate-binding protein</fullName>
    </submittedName>
</protein>
<evidence type="ECO:0000256" key="1">
    <source>
        <dbReference type="ARBA" id="ARBA00009175"/>
    </source>
</evidence>
<dbReference type="GO" id="GO:0046872">
    <property type="term" value="F:metal ion binding"/>
    <property type="evidence" value="ECO:0007669"/>
    <property type="project" value="UniProtKB-KW"/>
</dbReference>
<dbReference type="GO" id="GO:0015689">
    <property type="term" value="P:molybdate ion transport"/>
    <property type="evidence" value="ECO:0007669"/>
    <property type="project" value="InterPro"/>
</dbReference>
<dbReference type="Proteomes" id="UP000422108">
    <property type="component" value="Chromosome"/>
</dbReference>
<dbReference type="PANTHER" id="PTHR30632:SF0">
    <property type="entry name" value="SULFATE-BINDING PROTEIN"/>
    <property type="match status" value="1"/>
</dbReference>
<evidence type="ECO:0000256" key="4">
    <source>
        <dbReference type="PIRSR" id="PIRSR004846-1"/>
    </source>
</evidence>
<dbReference type="Gene3D" id="3.40.190.10">
    <property type="entry name" value="Periplasmic binding protein-like II"/>
    <property type="match status" value="2"/>
</dbReference>
<dbReference type="Pfam" id="PF13531">
    <property type="entry name" value="SBP_bac_11"/>
    <property type="match status" value="1"/>
</dbReference>
<dbReference type="PANTHER" id="PTHR30632">
    <property type="entry name" value="MOLYBDATE-BINDING PERIPLASMIC PROTEIN"/>
    <property type="match status" value="1"/>
</dbReference>
<keyword evidence="3 5" id="KW-0732">Signal</keyword>
<dbReference type="GO" id="GO:0030973">
    <property type="term" value="F:molybdate ion binding"/>
    <property type="evidence" value="ECO:0007669"/>
    <property type="project" value="TreeGrafter"/>
</dbReference>
<dbReference type="EMBL" id="AP021879">
    <property type="protein sequence ID" value="BBO92722.1"/>
    <property type="molecule type" value="Genomic_DNA"/>
</dbReference>
<feature type="chain" id="PRO_5024363797" evidence="5">
    <location>
        <begin position="21"/>
        <end position="252"/>
    </location>
</feature>
<dbReference type="InterPro" id="IPR050682">
    <property type="entry name" value="ModA/WtpA"/>
</dbReference>
<gene>
    <name evidence="6" type="ORF">DSCOOX_59020</name>
</gene>
<comment type="similarity">
    <text evidence="1">Belongs to the bacterial solute-binding protein ModA family.</text>
</comment>
<keyword evidence="4" id="KW-0500">Molybdenum</keyword>